<evidence type="ECO:0000259" key="6">
    <source>
        <dbReference type="Pfam" id="PF00728"/>
    </source>
</evidence>
<dbReference type="EC" id="3.2.1.52" evidence="3"/>
<dbReference type="EMBL" id="JAHQXF010000004">
    <property type="protein sequence ID" value="MBV0926349.1"/>
    <property type="molecule type" value="Genomic_DNA"/>
</dbReference>
<dbReference type="PANTHER" id="PTHR22600:SF57">
    <property type="entry name" value="BETA-N-ACETYLHEXOSAMINIDASE"/>
    <property type="match status" value="1"/>
</dbReference>
<evidence type="ECO:0000256" key="5">
    <source>
        <dbReference type="ARBA" id="ARBA00023295"/>
    </source>
</evidence>
<dbReference type="InterPro" id="IPR015882">
    <property type="entry name" value="HEX_bac_N"/>
</dbReference>
<dbReference type="PRINTS" id="PR00738">
    <property type="entry name" value="GLHYDRLASE20"/>
</dbReference>
<keyword evidence="4" id="KW-0378">Hydrolase</keyword>
<comment type="caution">
    <text evidence="8">The sequence shown here is derived from an EMBL/GenBank/DDBJ whole genome shotgun (WGS) entry which is preliminary data.</text>
</comment>
<keyword evidence="9" id="KW-1185">Reference proteome</keyword>
<sequence>MPDSTTFKRRRVLQSLAGFGALSTGLGVGMAKQSSNGTADSSEMENLVPTPVDVKSSKADYTLTENTVIEVRDGEATEVAEYLAGLLRPSTGYELPIVEGPSTGPDGSISLRLASDSSAIQSQGYRLQVNSDGVQIRASEPAGLFAGVQTLRQLLPPAIEADTEQSAEWTVSGGRIRDYPRFTYRGAHLDVARHFFGVETVKQYIDYLAQYKVNHLHLHLTDDQGWRIEIDGWPNLTDEGADSEVGGGSGGYYTKEEYAEIVQYAQSRFVTVIPEIDMPGHTGAALESYAELNCDGEKRQEDTGTNVGDTSLCLDKEVTYEFIEDVISEVAEMTPGPYLHIGGDEAHTLSDEDYNDFMSCAIPMVIEQGKRPIGWHQILGADPPEQTIGQFWGTSSDAPEVAAAAEEGHELIMSPATDAYLDMKYNEDTELGLDWAGYTPVPDAYDWDPAGYIDGVDESSIMGPETALWSENIRTLSDIEFMLFPRFPGVAELGWSPEAKTDDWDEFKHRLAAQAPRWNVQGVNYYQSPQVPWPGE</sequence>
<dbReference type="GO" id="GO:0016020">
    <property type="term" value="C:membrane"/>
    <property type="evidence" value="ECO:0007669"/>
    <property type="project" value="TreeGrafter"/>
</dbReference>
<feature type="domain" description="Glycoside hydrolase family 20 catalytic" evidence="6">
    <location>
        <begin position="182"/>
        <end position="348"/>
    </location>
</feature>
<gene>
    <name evidence="8" type="ORF">KTS45_19250</name>
</gene>
<proteinExistence type="inferred from homology"/>
<evidence type="ECO:0000313" key="8">
    <source>
        <dbReference type="EMBL" id="MBV0926349.1"/>
    </source>
</evidence>
<dbReference type="InterPro" id="IPR015883">
    <property type="entry name" value="Glyco_hydro_20_cat"/>
</dbReference>
<dbReference type="InterPro" id="IPR025705">
    <property type="entry name" value="Beta_hexosaminidase_sua/sub"/>
</dbReference>
<dbReference type="GO" id="GO:0005975">
    <property type="term" value="P:carbohydrate metabolic process"/>
    <property type="evidence" value="ECO:0007669"/>
    <property type="project" value="InterPro"/>
</dbReference>
<dbReference type="SUPFAM" id="SSF55545">
    <property type="entry name" value="beta-N-acetylhexosaminidase-like domain"/>
    <property type="match status" value="1"/>
</dbReference>
<evidence type="ECO:0000259" key="7">
    <source>
        <dbReference type="Pfam" id="PF02838"/>
    </source>
</evidence>
<reference evidence="8 9" key="1">
    <citation type="submission" date="2021-06" db="EMBL/GenBank/DDBJ databases">
        <title>New haloarchaea isolates fom saline soil.</title>
        <authorList>
            <person name="Duran-Viseras A."/>
            <person name="Sanchez-Porro C.S."/>
            <person name="Ventosa A."/>
        </authorList>
    </citation>
    <scope>NUCLEOTIDE SEQUENCE [LARGE SCALE GENOMIC DNA]</scope>
    <source>
        <strain evidence="8 9">JCM 183640</strain>
    </source>
</reference>
<dbReference type="OrthoDB" id="269633at2157"/>
<comment type="catalytic activity">
    <reaction evidence="1">
        <text>Hydrolysis of terminal non-reducing N-acetyl-D-hexosamine residues in N-acetyl-beta-D-hexosaminides.</text>
        <dbReference type="EC" id="3.2.1.52"/>
    </reaction>
</comment>
<dbReference type="GO" id="GO:0030203">
    <property type="term" value="P:glycosaminoglycan metabolic process"/>
    <property type="evidence" value="ECO:0007669"/>
    <property type="project" value="TreeGrafter"/>
</dbReference>
<evidence type="ECO:0000313" key="9">
    <source>
        <dbReference type="Proteomes" id="UP000766550"/>
    </source>
</evidence>
<dbReference type="PANTHER" id="PTHR22600">
    <property type="entry name" value="BETA-HEXOSAMINIDASE"/>
    <property type="match status" value="1"/>
</dbReference>
<evidence type="ECO:0000256" key="4">
    <source>
        <dbReference type="ARBA" id="ARBA00022801"/>
    </source>
</evidence>
<dbReference type="Gene3D" id="3.30.379.10">
    <property type="entry name" value="Chitobiase/beta-hexosaminidase domain 2-like"/>
    <property type="match status" value="1"/>
</dbReference>
<evidence type="ECO:0000256" key="1">
    <source>
        <dbReference type="ARBA" id="ARBA00001231"/>
    </source>
</evidence>
<organism evidence="8 9">
    <name type="scientific">Haloarcula limicola</name>
    <dbReference type="NCBI Taxonomy" id="1429915"/>
    <lineage>
        <taxon>Archaea</taxon>
        <taxon>Methanobacteriati</taxon>
        <taxon>Methanobacteriota</taxon>
        <taxon>Stenosarchaea group</taxon>
        <taxon>Halobacteria</taxon>
        <taxon>Halobacteriales</taxon>
        <taxon>Haloarculaceae</taxon>
        <taxon>Haloarcula</taxon>
    </lineage>
</organism>
<name>A0A8J7YDP5_9EURY</name>
<dbReference type="InterPro" id="IPR017853">
    <property type="entry name" value="GH"/>
</dbReference>
<keyword evidence="5" id="KW-0326">Glycosidase</keyword>
<dbReference type="CDD" id="cd06568">
    <property type="entry name" value="GH20_SpHex_like"/>
    <property type="match status" value="1"/>
</dbReference>
<dbReference type="Pfam" id="PF02838">
    <property type="entry name" value="Glyco_hydro_20b"/>
    <property type="match status" value="1"/>
</dbReference>
<feature type="domain" description="Glycoside hydrolase family 20 catalytic" evidence="6">
    <location>
        <begin position="355"/>
        <end position="497"/>
    </location>
</feature>
<feature type="domain" description="Beta-hexosaminidase bacterial type N-terminal" evidence="7">
    <location>
        <begin position="46"/>
        <end position="179"/>
    </location>
</feature>
<dbReference type="Proteomes" id="UP000766550">
    <property type="component" value="Unassembled WGS sequence"/>
</dbReference>
<accession>A0A8J7YDP5</accession>
<dbReference type="RefSeq" id="WP_162319304.1">
    <property type="nucleotide sequence ID" value="NZ_JAHQXF010000004.1"/>
</dbReference>
<dbReference type="Gene3D" id="3.20.20.80">
    <property type="entry name" value="Glycosidases"/>
    <property type="match status" value="1"/>
</dbReference>
<dbReference type="AlphaFoldDB" id="A0A8J7YDP5"/>
<evidence type="ECO:0000256" key="3">
    <source>
        <dbReference type="ARBA" id="ARBA00012663"/>
    </source>
</evidence>
<dbReference type="SUPFAM" id="SSF51445">
    <property type="entry name" value="(Trans)glycosidases"/>
    <property type="match status" value="1"/>
</dbReference>
<comment type="similarity">
    <text evidence="2">Belongs to the glycosyl hydrolase 20 family.</text>
</comment>
<dbReference type="InterPro" id="IPR029018">
    <property type="entry name" value="Hex-like_dom2"/>
</dbReference>
<evidence type="ECO:0000256" key="2">
    <source>
        <dbReference type="ARBA" id="ARBA00006285"/>
    </source>
</evidence>
<dbReference type="Pfam" id="PF00728">
    <property type="entry name" value="Glyco_hydro_20"/>
    <property type="match status" value="2"/>
</dbReference>
<protein>
    <recommendedName>
        <fullName evidence="3">beta-N-acetylhexosaminidase</fullName>
        <ecNumber evidence="3">3.2.1.52</ecNumber>
    </recommendedName>
</protein>
<dbReference type="GO" id="GO:0004563">
    <property type="term" value="F:beta-N-acetylhexosaminidase activity"/>
    <property type="evidence" value="ECO:0007669"/>
    <property type="project" value="UniProtKB-EC"/>
</dbReference>